<name>A0A5J5HG68_9BACI</name>
<evidence type="ECO:0000313" key="1">
    <source>
        <dbReference type="EMBL" id="KAA9018998.1"/>
    </source>
</evidence>
<protein>
    <submittedName>
        <fullName evidence="1">Transcriptional regulator</fullName>
    </submittedName>
</protein>
<reference evidence="1 2" key="1">
    <citation type="submission" date="2019-09" db="EMBL/GenBank/DDBJ databases">
        <title>Whole genome sequences of isolates from the Mars Exploration Rovers.</title>
        <authorList>
            <person name="Seuylemezian A."/>
            <person name="Vaishampayan P."/>
        </authorList>
    </citation>
    <scope>NUCLEOTIDE SEQUENCE [LARGE SCALE GENOMIC DNA]</scope>
    <source>
        <strain evidence="1 2">MER_TA_151</strain>
    </source>
</reference>
<proteinExistence type="predicted"/>
<dbReference type="EMBL" id="VYKL01000032">
    <property type="protein sequence ID" value="KAA9018998.1"/>
    <property type="molecule type" value="Genomic_DNA"/>
</dbReference>
<dbReference type="Proteomes" id="UP000326671">
    <property type="component" value="Unassembled WGS sequence"/>
</dbReference>
<comment type="caution">
    <text evidence="1">The sequence shown here is derived from an EMBL/GenBank/DDBJ whole genome shotgun (WGS) entry which is preliminary data.</text>
</comment>
<dbReference type="RefSeq" id="WP_150441722.1">
    <property type="nucleotide sequence ID" value="NZ_VYKL01000032.1"/>
</dbReference>
<keyword evidence="2" id="KW-1185">Reference proteome</keyword>
<organism evidence="1 2">
    <name type="scientific">Niallia endozanthoxylica</name>
    <dbReference type="NCBI Taxonomy" id="2036016"/>
    <lineage>
        <taxon>Bacteria</taxon>
        <taxon>Bacillati</taxon>
        <taxon>Bacillota</taxon>
        <taxon>Bacilli</taxon>
        <taxon>Bacillales</taxon>
        <taxon>Bacillaceae</taxon>
        <taxon>Niallia</taxon>
    </lineage>
</organism>
<gene>
    <name evidence="1" type="ORF">F4V44_19650</name>
</gene>
<evidence type="ECO:0000313" key="2">
    <source>
        <dbReference type="Proteomes" id="UP000326671"/>
    </source>
</evidence>
<dbReference type="AlphaFoldDB" id="A0A5J5HG68"/>
<sequence length="439" mass="51087">MIKIGFIAAHNSIEKVKKLKTLFQDQCEITFIPYQEIKEIKDLYEQNHLFYDGILLGGKLTMYFLQQEFTELPTQTFYLEITEGDFYKNLFAIQHQQKDLSFSRVYIDFLHEYPDSMGLQDVLGEDELPYSFECEYTEGIYERTFQRHLSLWRQGKIDLSITRFSNIVSRLNEAGIPNMFIFPSEASVLEQVQQFINELQISNLQDNQWAIGIITIENLKDQSDLDFKQVLLHKALLEFNKNTNSLSVIQKQHANFEIITSNAELKNLTNDFTNCSVIQYLNETLPFRVNIGWGIRTTLCQTKKAAQTAIKKAESNEIPCAYVIIDNEDVIGPLGSDSCLHYSNKIDPEIEQLSKTLEISNLYIQKIMAVISKMQTNELTADDLAYHLGHTLRQSNRILNKLEEKGAAKTLYRKQEKLRGRPKKVYKIDFRNYRQNKNH</sequence>
<dbReference type="OrthoDB" id="4986073at2"/>
<accession>A0A5J5HG68</accession>